<proteinExistence type="inferred from homology"/>
<dbReference type="AlphaFoldDB" id="A0A8C6S2M5"/>
<evidence type="ECO:0000256" key="3">
    <source>
        <dbReference type="ARBA" id="ARBA00022989"/>
    </source>
</evidence>
<keyword evidence="3" id="KW-1133">Transmembrane helix</keyword>
<dbReference type="PANTHER" id="PTHR12428:SF65">
    <property type="entry name" value="CYTOCHROME C OXIDASE ASSEMBLY PROTEIN COX18, MITOCHONDRIAL"/>
    <property type="match status" value="1"/>
</dbReference>
<name>A0A8C6S2M5_9GOBI</name>
<evidence type="ECO:0000256" key="4">
    <source>
        <dbReference type="ARBA" id="ARBA00023136"/>
    </source>
</evidence>
<dbReference type="Proteomes" id="UP000694523">
    <property type="component" value="Unplaced"/>
</dbReference>
<evidence type="ECO:0000256" key="1">
    <source>
        <dbReference type="ARBA" id="ARBA00004141"/>
    </source>
</evidence>
<dbReference type="GO" id="GO:0033617">
    <property type="term" value="P:mitochondrial respiratory chain complex IV assembly"/>
    <property type="evidence" value="ECO:0007669"/>
    <property type="project" value="TreeGrafter"/>
</dbReference>
<keyword evidence="4" id="KW-0472">Membrane</keyword>
<dbReference type="GO" id="GO:0032977">
    <property type="term" value="F:membrane insertase activity"/>
    <property type="evidence" value="ECO:0007669"/>
    <property type="project" value="InterPro"/>
</dbReference>
<evidence type="ECO:0000256" key="5">
    <source>
        <dbReference type="RuleBase" id="RU003945"/>
    </source>
</evidence>
<comment type="subcellular location">
    <subcellularLocation>
        <location evidence="1 5">Membrane</location>
        <topology evidence="1 5">Multi-pass membrane protein</topology>
    </subcellularLocation>
</comment>
<evidence type="ECO:0000259" key="6">
    <source>
        <dbReference type="Pfam" id="PF02096"/>
    </source>
</evidence>
<reference evidence="7" key="1">
    <citation type="submission" date="2025-08" db="UniProtKB">
        <authorList>
            <consortium name="Ensembl"/>
        </authorList>
    </citation>
    <scope>IDENTIFICATION</scope>
</reference>
<keyword evidence="2 5" id="KW-0812">Transmembrane</keyword>
<dbReference type="CDD" id="cd20069">
    <property type="entry name" value="5TM_Oxa1-like"/>
    <property type="match status" value="1"/>
</dbReference>
<evidence type="ECO:0000313" key="8">
    <source>
        <dbReference type="Proteomes" id="UP000694523"/>
    </source>
</evidence>
<keyword evidence="8" id="KW-1185">Reference proteome</keyword>
<dbReference type="Pfam" id="PF02096">
    <property type="entry name" value="60KD_IMP"/>
    <property type="match status" value="1"/>
</dbReference>
<dbReference type="Ensembl" id="ENSNMLT00000000807.1">
    <property type="protein sequence ID" value="ENSNMLP00000000683.1"/>
    <property type="gene ID" value="ENSNMLG00000000561.1"/>
</dbReference>
<dbReference type="InterPro" id="IPR001708">
    <property type="entry name" value="YidC/ALB3/OXA1/COX18"/>
</dbReference>
<comment type="similarity">
    <text evidence="5">Belongs to the OXA1/ALB3/YidC family.</text>
</comment>
<feature type="domain" description="Membrane insertase YidC/Oxa/ALB C-terminal" evidence="6">
    <location>
        <begin position="68"/>
        <end position="275"/>
    </location>
</feature>
<evidence type="ECO:0000313" key="7">
    <source>
        <dbReference type="Ensembl" id="ENSNMLP00000000683.1"/>
    </source>
</evidence>
<sequence length="356" mass="39711">HEMLSQSQIQVMLRLLRPAVRLSPSPLSLAPPLHAQTPALVQSSHVHMPVHVAEQFLVGFQELSGAPWWLSIAAATLTVRSSVTLPLAAYQTVVASLQKEISELSQRLRYEVSVRAKELGWNERTCRFQFKKNMRRIVSELYIRDNCHPYKASILVLVQVPVWISLSLAFRELSLDSSVYSALAAGGALWFRDLTVPDSTWIIPVSLGLTNLLLVRWLASLQQKPVSGRFQKVLLHSLRAVSLLMIPVSAYVPTCMSLYWLCSSVVGLGHNMILRSTKVQTLLRVPTKSSSPYRDLYAAFVTKYLPHPGHKDRSGLAQMPSRTGTLVGFLNAFLPLTGLKHFPKCGLFNIVTHGTR</sequence>
<dbReference type="GO" id="GO:0005743">
    <property type="term" value="C:mitochondrial inner membrane"/>
    <property type="evidence" value="ECO:0007669"/>
    <property type="project" value="TreeGrafter"/>
</dbReference>
<organism evidence="7 8">
    <name type="scientific">Neogobius melanostomus</name>
    <name type="common">round goby</name>
    <dbReference type="NCBI Taxonomy" id="47308"/>
    <lineage>
        <taxon>Eukaryota</taxon>
        <taxon>Metazoa</taxon>
        <taxon>Chordata</taxon>
        <taxon>Craniata</taxon>
        <taxon>Vertebrata</taxon>
        <taxon>Euteleostomi</taxon>
        <taxon>Actinopterygii</taxon>
        <taxon>Neopterygii</taxon>
        <taxon>Teleostei</taxon>
        <taxon>Neoteleostei</taxon>
        <taxon>Acanthomorphata</taxon>
        <taxon>Gobiaria</taxon>
        <taxon>Gobiiformes</taxon>
        <taxon>Gobioidei</taxon>
        <taxon>Gobiidae</taxon>
        <taxon>Benthophilinae</taxon>
        <taxon>Neogobiini</taxon>
        <taxon>Neogobius</taxon>
    </lineage>
</organism>
<protein>
    <submittedName>
        <fullName evidence="7">Cytochrome c oxidase assembly factor COX18</fullName>
    </submittedName>
</protein>
<dbReference type="InterPro" id="IPR028055">
    <property type="entry name" value="YidC/Oxa/ALB_C"/>
</dbReference>
<dbReference type="PANTHER" id="PTHR12428">
    <property type="entry name" value="OXA1"/>
    <property type="match status" value="1"/>
</dbReference>
<accession>A0A8C6S2M5</accession>
<reference evidence="7" key="2">
    <citation type="submission" date="2025-09" db="UniProtKB">
        <authorList>
            <consortium name="Ensembl"/>
        </authorList>
    </citation>
    <scope>IDENTIFICATION</scope>
</reference>
<evidence type="ECO:0000256" key="2">
    <source>
        <dbReference type="ARBA" id="ARBA00022692"/>
    </source>
</evidence>
<dbReference type="GO" id="GO:0032979">
    <property type="term" value="P:protein insertion into mitochondrial inner membrane from matrix"/>
    <property type="evidence" value="ECO:0007669"/>
    <property type="project" value="TreeGrafter"/>
</dbReference>